<organism evidence="2 3">
    <name type="scientific">Rotaria sordida</name>
    <dbReference type="NCBI Taxonomy" id="392033"/>
    <lineage>
        <taxon>Eukaryota</taxon>
        <taxon>Metazoa</taxon>
        <taxon>Spiralia</taxon>
        <taxon>Gnathifera</taxon>
        <taxon>Rotifera</taxon>
        <taxon>Eurotatoria</taxon>
        <taxon>Bdelloidea</taxon>
        <taxon>Philodinida</taxon>
        <taxon>Philodinidae</taxon>
        <taxon>Rotaria</taxon>
    </lineage>
</organism>
<protein>
    <submittedName>
        <fullName evidence="2">Uncharacterized protein</fullName>
    </submittedName>
</protein>
<reference evidence="2" key="1">
    <citation type="submission" date="2021-02" db="EMBL/GenBank/DDBJ databases">
        <authorList>
            <person name="Nowell W R."/>
        </authorList>
    </citation>
    <scope>NUCLEOTIDE SEQUENCE</scope>
</reference>
<dbReference type="EMBL" id="CAJNOO010014510">
    <property type="protein sequence ID" value="CAF1515496.1"/>
    <property type="molecule type" value="Genomic_DNA"/>
</dbReference>
<comment type="caution">
    <text evidence="2">The sequence shown here is derived from an EMBL/GenBank/DDBJ whole genome shotgun (WGS) entry which is preliminary data.</text>
</comment>
<name>A0A815UFJ7_9BILA</name>
<evidence type="ECO:0000313" key="2">
    <source>
        <dbReference type="EMBL" id="CAF1515496.1"/>
    </source>
</evidence>
<evidence type="ECO:0000313" key="3">
    <source>
        <dbReference type="Proteomes" id="UP000663882"/>
    </source>
</evidence>
<evidence type="ECO:0000256" key="1">
    <source>
        <dbReference type="SAM" id="MobiDB-lite"/>
    </source>
</evidence>
<dbReference type="AlphaFoldDB" id="A0A815UFJ7"/>
<gene>
    <name evidence="2" type="ORF">RFH988_LOCUS39172</name>
</gene>
<proteinExistence type="predicted"/>
<dbReference type="Proteomes" id="UP000663882">
    <property type="component" value="Unassembled WGS sequence"/>
</dbReference>
<feature type="region of interest" description="Disordered" evidence="1">
    <location>
        <begin position="1"/>
        <end position="25"/>
    </location>
</feature>
<sequence>ARSWILQHPPRQSRPRQQHQQRQPY</sequence>
<feature type="non-terminal residue" evidence="2">
    <location>
        <position position="1"/>
    </location>
</feature>
<accession>A0A815UFJ7</accession>